<dbReference type="GO" id="GO:0051015">
    <property type="term" value="F:actin filament binding"/>
    <property type="evidence" value="ECO:0007669"/>
    <property type="project" value="InterPro"/>
</dbReference>
<feature type="chain" id="PRO_5032532282" description="Formin-like protein" evidence="5">
    <location>
        <begin position="23"/>
        <end position="817"/>
    </location>
</feature>
<dbReference type="InterPro" id="IPR015425">
    <property type="entry name" value="FH2_Formin"/>
</dbReference>
<dbReference type="PANTHER" id="PTHR23213">
    <property type="entry name" value="FORMIN-RELATED"/>
    <property type="match status" value="1"/>
</dbReference>
<accession>A0A830AXX9</accession>
<dbReference type="Proteomes" id="UP000653305">
    <property type="component" value="Unassembled WGS sequence"/>
</dbReference>
<evidence type="ECO:0000313" key="7">
    <source>
        <dbReference type="EMBL" id="GFP78906.1"/>
    </source>
</evidence>
<dbReference type="PROSITE" id="PS51444">
    <property type="entry name" value="FH2"/>
    <property type="match status" value="1"/>
</dbReference>
<evidence type="ECO:0000256" key="1">
    <source>
        <dbReference type="ARBA" id="ARBA00025793"/>
    </source>
</evidence>
<feature type="compositionally biased region" description="Pro residues" evidence="3">
    <location>
        <begin position="339"/>
        <end position="349"/>
    </location>
</feature>
<dbReference type="EMBL" id="BMAC01000002">
    <property type="protein sequence ID" value="GFP78906.1"/>
    <property type="molecule type" value="Genomic_DNA"/>
</dbReference>
<feature type="domain" description="FH2" evidence="6">
    <location>
        <begin position="386"/>
        <end position="794"/>
    </location>
</feature>
<sequence length="817" mass="90611">MRAHLITIFLITLFEFQFSTLAESKFADFNGHEKNRRILHQPLFPATYAPPSPPPPPPETPDFPDEGLPFSNELPIGPPTMPYQSQPQPPPSTAVGTAVVANPVATQPRPNPAKKVAVAVASAILTLGMLSAMAFYLYKHRQTHSSDDAQKLFDENPQRIINEESRMPPSTFLRTTAEPSAGSLVNATNAAADSPYRKPNSAKRSDRYRPSPNRQPQPPLRKPPPPASLLHSPPPMSSSSDDESHGNSFNYTPPAQPDNRVSYSTPHSKRTSPRSRLSPSPPIKQSPPPPSSPAASLGPPQPSKTLKYSPGRAKFSPPSGTERRRSVSNNEQQNHKTPIPQPPPPPPPLSLTRNNWAVRTVTRQMMRTRSKSPSPINKNASCSFDGENKIGSRPIMRTLHWDKVGATSDSGTVWDQLQSSSFHLNEDAMESLFGRNSATANSVPKEATRKLVLPSFNHENRILDSKKSQNIAILLRALNVTREEVCEALLDGNPEGLGPELFETLVKMAPNKEEEIKLKKYDDESSKLGPAERFLRAILDIPFAFKRVEAMLYRANFNTEEASEELKNSRLFLKLLEAVLRTGNRMNDGTNRGSAKAFKLDTLLKLVEIKGTDGKTTLLHFVVQEIIRSEGTNETLSQKPNFNFNEDDFKKQGLQIVSGLSKELGNVKKAASMDSDVLSGYVSKLETGLQKVKQVFDYESQTVQCKFFDSMRFFLKEASDEISRVKAEERKALSLVREVTHYFHGDAAKQDARPLRIFVIVRDFLSVLDNVCKDVGRMQDRMTIGAGRSFRISAAASMPVLSRCNVGNDRSSDDDSM</sequence>
<dbReference type="GO" id="GO:0045010">
    <property type="term" value="P:actin nucleation"/>
    <property type="evidence" value="ECO:0007669"/>
    <property type="project" value="InterPro"/>
</dbReference>
<comment type="similarity">
    <text evidence="1">Belongs to the formin-like family. Class-I subfamily.</text>
</comment>
<dbReference type="OrthoDB" id="1668162at2759"/>
<keyword evidence="4" id="KW-0472">Membrane</keyword>
<evidence type="ECO:0000256" key="5">
    <source>
        <dbReference type="SAM" id="SignalP"/>
    </source>
</evidence>
<feature type="region of interest" description="Disordered" evidence="3">
    <location>
        <begin position="44"/>
        <end position="72"/>
    </location>
</feature>
<feature type="compositionally biased region" description="Polar residues" evidence="3">
    <location>
        <begin position="172"/>
        <end position="191"/>
    </location>
</feature>
<dbReference type="InterPro" id="IPR027643">
    <property type="entry name" value="Formin-like_plant"/>
</dbReference>
<feature type="region of interest" description="Disordered" evidence="3">
    <location>
        <begin position="366"/>
        <end position="387"/>
    </location>
</feature>
<feature type="compositionally biased region" description="Polar residues" evidence="3">
    <location>
        <begin position="327"/>
        <end position="336"/>
    </location>
</feature>
<feature type="transmembrane region" description="Helical" evidence="4">
    <location>
        <begin position="116"/>
        <end position="138"/>
    </location>
</feature>
<dbReference type="SMART" id="SM00498">
    <property type="entry name" value="FH2"/>
    <property type="match status" value="1"/>
</dbReference>
<gene>
    <name evidence="7" type="ORF">PHJA_000034100</name>
</gene>
<keyword evidence="8" id="KW-1185">Reference proteome</keyword>
<keyword evidence="4" id="KW-0812">Transmembrane</keyword>
<organism evidence="7 8">
    <name type="scientific">Phtheirospermum japonicum</name>
    <dbReference type="NCBI Taxonomy" id="374723"/>
    <lineage>
        <taxon>Eukaryota</taxon>
        <taxon>Viridiplantae</taxon>
        <taxon>Streptophyta</taxon>
        <taxon>Embryophyta</taxon>
        <taxon>Tracheophyta</taxon>
        <taxon>Spermatophyta</taxon>
        <taxon>Magnoliopsida</taxon>
        <taxon>eudicotyledons</taxon>
        <taxon>Gunneridae</taxon>
        <taxon>Pentapetalae</taxon>
        <taxon>asterids</taxon>
        <taxon>lamiids</taxon>
        <taxon>Lamiales</taxon>
        <taxon>Orobanchaceae</taxon>
        <taxon>Orobanchaceae incertae sedis</taxon>
        <taxon>Phtheirospermum</taxon>
    </lineage>
</organism>
<name>A0A830AXX9_9LAMI</name>
<dbReference type="AlphaFoldDB" id="A0A830AXX9"/>
<feature type="signal peptide" evidence="5">
    <location>
        <begin position="1"/>
        <end position="22"/>
    </location>
</feature>
<evidence type="ECO:0000256" key="2">
    <source>
        <dbReference type="RuleBase" id="RU361260"/>
    </source>
</evidence>
<evidence type="ECO:0000313" key="8">
    <source>
        <dbReference type="Proteomes" id="UP000653305"/>
    </source>
</evidence>
<feature type="compositionally biased region" description="Polar residues" evidence="3">
    <location>
        <begin position="371"/>
        <end position="382"/>
    </location>
</feature>
<evidence type="ECO:0000259" key="6">
    <source>
        <dbReference type="PROSITE" id="PS51444"/>
    </source>
</evidence>
<dbReference type="SUPFAM" id="SSF101447">
    <property type="entry name" value="Formin homology 2 domain (FH2 domain)"/>
    <property type="match status" value="1"/>
</dbReference>
<feature type="region of interest" description="Disordered" evidence="3">
    <location>
        <begin position="158"/>
        <end position="353"/>
    </location>
</feature>
<keyword evidence="5" id="KW-0732">Signal</keyword>
<reference evidence="7" key="1">
    <citation type="submission" date="2020-07" db="EMBL/GenBank/DDBJ databases">
        <title>Ethylene signaling mediates host invasion by parasitic plants.</title>
        <authorList>
            <person name="Yoshida S."/>
        </authorList>
    </citation>
    <scope>NUCLEOTIDE SEQUENCE</scope>
    <source>
        <strain evidence="7">Okayama</strain>
    </source>
</reference>
<feature type="compositionally biased region" description="Pro residues" evidence="3">
    <location>
        <begin position="48"/>
        <end position="61"/>
    </location>
</feature>
<comment type="caution">
    <text evidence="7">The sequence shown here is derived from an EMBL/GenBank/DDBJ whole genome shotgun (WGS) entry which is preliminary data.</text>
</comment>
<evidence type="ECO:0000256" key="4">
    <source>
        <dbReference type="SAM" id="Phobius"/>
    </source>
</evidence>
<keyword evidence="4" id="KW-1133">Transmembrane helix</keyword>
<dbReference type="PANTHER" id="PTHR23213:SF338">
    <property type="entry name" value="FORMIN-LIKE PROTEIN 6"/>
    <property type="match status" value="1"/>
</dbReference>
<protein>
    <recommendedName>
        <fullName evidence="2">Formin-like protein</fullName>
    </recommendedName>
</protein>
<feature type="compositionally biased region" description="Polar residues" evidence="3">
    <location>
        <begin position="246"/>
        <end position="266"/>
    </location>
</feature>
<dbReference type="InterPro" id="IPR042201">
    <property type="entry name" value="FH2_Formin_sf"/>
</dbReference>
<feature type="compositionally biased region" description="Pro residues" evidence="3">
    <location>
        <begin position="213"/>
        <end position="236"/>
    </location>
</feature>
<dbReference type="Pfam" id="PF02181">
    <property type="entry name" value="FH2"/>
    <property type="match status" value="1"/>
</dbReference>
<feature type="compositionally biased region" description="Pro residues" evidence="3">
    <location>
        <begin position="279"/>
        <end position="292"/>
    </location>
</feature>
<proteinExistence type="inferred from homology"/>
<evidence type="ECO:0000256" key="3">
    <source>
        <dbReference type="SAM" id="MobiDB-lite"/>
    </source>
</evidence>
<dbReference type="Gene3D" id="1.20.58.2220">
    <property type="entry name" value="Formin, FH2 domain"/>
    <property type="match status" value="1"/>
</dbReference>